<dbReference type="HOGENOM" id="CLU_2096280_0_0_1"/>
<keyword evidence="2" id="KW-1185">Reference proteome</keyword>
<accession>A0A0C2SYW4</accession>
<name>A0A0C2SYW4_AMAMK</name>
<sequence>MQLALTLLGNQTFSMQSASFLVVSQICQPCMVTKASVTIIFDRSKSPTGYEQCKQIMVTRQVRTHGTVACATRTHRADCHSESVEIPPAVNGHKAQQDLIQTLFRSVRLGSTTPIS</sequence>
<evidence type="ECO:0000313" key="2">
    <source>
        <dbReference type="Proteomes" id="UP000054549"/>
    </source>
</evidence>
<evidence type="ECO:0000313" key="1">
    <source>
        <dbReference type="EMBL" id="KIL59344.1"/>
    </source>
</evidence>
<dbReference type="AlphaFoldDB" id="A0A0C2SYW4"/>
<dbReference type="EMBL" id="KN818317">
    <property type="protein sequence ID" value="KIL59344.1"/>
    <property type="molecule type" value="Genomic_DNA"/>
</dbReference>
<dbReference type="InParanoid" id="A0A0C2SYW4"/>
<gene>
    <name evidence="1" type="ORF">M378DRAFT_1011584</name>
</gene>
<protein>
    <submittedName>
        <fullName evidence="1">Uncharacterized protein</fullName>
    </submittedName>
</protein>
<reference evidence="1 2" key="1">
    <citation type="submission" date="2014-04" db="EMBL/GenBank/DDBJ databases">
        <title>Evolutionary Origins and Diversification of the Mycorrhizal Mutualists.</title>
        <authorList>
            <consortium name="DOE Joint Genome Institute"/>
            <consortium name="Mycorrhizal Genomics Consortium"/>
            <person name="Kohler A."/>
            <person name="Kuo A."/>
            <person name="Nagy L.G."/>
            <person name="Floudas D."/>
            <person name="Copeland A."/>
            <person name="Barry K.W."/>
            <person name="Cichocki N."/>
            <person name="Veneault-Fourrey C."/>
            <person name="LaButti K."/>
            <person name="Lindquist E.A."/>
            <person name="Lipzen A."/>
            <person name="Lundell T."/>
            <person name="Morin E."/>
            <person name="Murat C."/>
            <person name="Riley R."/>
            <person name="Ohm R."/>
            <person name="Sun H."/>
            <person name="Tunlid A."/>
            <person name="Henrissat B."/>
            <person name="Grigoriev I.V."/>
            <person name="Hibbett D.S."/>
            <person name="Martin F."/>
        </authorList>
    </citation>
    <scope>NUCLEOTIDE SEQUENCE [LARGE SCALE GENOMIC DNA]</scope>
    <source>
        <strain evidence="1 2">Koide BX008</strain>
    </source>
</reference>
<proteinExistence type="predicted"/>
<dbReference type="STRING" id="946122.A0A0C2SYW4"/>
<dbReference type="Proteomes" id="UP000054549">
    <property type="component" value="Unassembled WGS sequence"/>
</dbReference>
<organism evidence="1 2">
    <name type="scientific">Amanita muscaria (strain Koide BX008)</name>
    <dbReference type="NCBI Taxonomy" id="946122"/>
    <lineage>
        <taxon>Eukaryota</taxon>
        <taxon>Fungi</taxon>
        <taxon>Dikarya</taxon>
        <taxon>Basidiomycota</taxon>
        <taxon>Agaricomycotina</taxon>
        <taxon>Agaricomycetes</taxon>
        <taxon>Agaricomycetidae</taxon>
        <taxon>Agaricales</taxon>
        <taxon>Pluteineae</taxon>
        <taxon>Amanitaceae</taxon>
        <taxon>Amanita</taxon>
    </lineage>
</organism>
<dbReference type="OrthoDB" id="10255539at2759"/>